<dbReference type="Proteomes" id="UP000727962">
    <property type="component" value="Unassembled WGS sequence"/>
</dbReference>
<sequence length="82" mass="9582">MSDKNMLLTVYDALRPPWFRESTEAEATGFTYVFVATTLFYFIVSWISFASTNYDVVLHERLWKTGQFRNVNASEKWRASGD</sequence>
<keyword evidence="1" id="KW-1133">Transmembrane helix</keyword>
<name>A0A931PTZ4_FIMGI</name>
<feature type="transmembrane region" description="Helical" evidence="1">
    <location>
        <begin position="29"/>
        <end position="49"/>
    </location>
</feature>
<comment type="caution">
    <text evidence="2">The sequence shown here is derived from an EMBL/GenBank/DDBJ whole genome shotgun (WGS) entry which is preliminary data.</text>
</comment>
<evidence type="ECO:0000313" key="2">
    <source>
        <dbReference type="EMBL" id="MBI1755997.1"/>
    </source>
</evidence>
<evidence type="ECO:0000313" key="3">
    <source>
        <dbReference type="Proteomes" id="UP000727962"/>
    </source>
</evidence>
<keyword evidence="1" id="KW-0812">Transmembrane</keyword>
<dbReference type="EMBL" id="JACOSL010000019">
    <property type="protein sequence ID" value="MBI1755997.1"/>
    <property type="molecule type" value="Genomic_DNA"/>
</dbReference>
<proteinExistence type="predicted"/>
<dbReference type="AlphaFoldDB" id="A0A931PTZ4"/>
<keyword evidence="1" id="KW-0472">Membrane</keyword>
<organism evidence="2 3">
    <name type="scientific">Fimbriimonas ginsengisoli</name>
    <dbReference type="NCBI Taxonomy" id="1005039"/>
    <lineage>
        <taxon>Bacteria</taxon>
        <taxon>Bacillati</taxon>
        <taxon>Armatimonadota</taxon>
        <taxon>Fimbriimonadia</taxon>
        <taxon>Fimbriimonadales</taxon>
        <taxon>Fimbriimonadaceae</taxon>
        <taxon>Fimbriimonas</taxon>
    </lineage>
</organism>
<reference evidence="2" key="1">
    <citation type="submission" date="2020-07" db="EMBL/GenBank/DDBJ databases">
        <title>Huge and variable diversity of episymbiotic CPR bacteria and DPANN archaea in groundwater ecosystems.</title>
        <authorList>
            <person name="He C.Y."/>
            <person name="Keren R."/>
            <person name="Whittaker M."/>
            <person name="Farag I.F."/>
            <person name="Doudna J."/>
            <person name="Cate J.H.D."/>
            <person name="Banfield J.F."/>
        </authorList>
    </citation>
    <scope>NUCLEOTIDE SEQUENCE</scope>
    <source>
        <strain evidence="2">NC_groundwater_17_Pr7_B-0.1um_64_12</strain>
    </source>
</reference>
<gene>
    <name evidence="2" type="ORF">HYR64_02705</name>
</gene>
<accession>A0A931PTZ4</accession>
<protein>
    <submittedName>
        <fullName evidence="2">Uncharacterized protein</fullName>
    </submittedName>
</protein>
<evidence type="ECO:0000256" key="1">
    <source>
        <dbReference type="SAM" id="Phobius"/>
    </source>
</evidence>